<feature type="compositionally biased region" description="Basic residues" evidence="1">
    <location>
        <begin position="891"/>
        <end position="900"/>
    </location>
</feature>
<name>A0A418MML3_9ACTN</name>
<evidence type="ECO:0000313" key="4">
    <source>
        <dbReference type="EMBL" id="RIV29815.1"/>
    </source>
</evidence>
<sequence>MATVACLVGTLVAVAGPAGAAVTAPVAMAVTGPVAAVSVAPGELVLPAAPRAVPRATRILNAGTTGFLWAQEGDDRLLWTEYATGATTALDQRLPAPLRYDFNGWWPTRVSYHPGWYGAGSDTVAVYSVEPSPQVTLLRGATGGRSVPLPQGRSYQGTFGDTMLTRTDDLVFHLLRDGAEVPVTGLPADLTEVTVEDGDARSVLLRYQTADPADQWRHWGLVDVATGVFTELPDRPDPESGWEVTGFRLAPESVLRLRSGRYRLDVLDRADLSAPPITLNTGSFSHEAAYGLVGSRLLAVNPVAPGNNLYRGRPLLAESIDGSRPSRVTVMDPAAYQIVQAPDGSALVAGADEYVEQGDLDWAFYRITPSAGTVQRHRVTPVQPMPAQIHGLALGSGILSTADASTVYAPGGSYGAYRSTWLTVPTAGGAPAVERATLDGLVSGDDGSCLTSDAESRCVRMFADGTGYHGREADSYRDVTMLYANGDSAWGPTIDTKHFAPSLVDLSGRYAVIDGGTRSVQYVGEFRPGAEGVVLQQREWVGAAVWGSTLWSGSAAAGRVTATRLPDRTVVDEFTTSNGCTATHLQAVGRWVHWACLDTYWERGSGVYDRVTRRHQAAPARNVLLGDGYLVEEVSGPAGGLRLVDLRGELPTRMLVDADGLGPDGPRTSWTVDRFGGAVAYADPRHRVHIVPTGIPASALDVIDSTVSNSAADWSGTWWLSKPAGSWQLTFRDAAGTTLRTVSGSSARGVLRAAWDGRDSAGSAVADGTFTWTLTAQPADGVGGQLSVAGPALPAPPPPPPAKLKATKAPSISGTLAVGSTVKAVPGTWSPAATSYAYQWSANGTAIKGATAASLKLTASLVGKRLTVKVTAKRSGHPSGVATSAASAKVAKGKAPKATKKPSISGTPKVGRTVKALVGAWSPKANSYRYEWRLNGKLIKGATGKTLKLTSSMRNKKLTVTVIARRSGHVDGKATSKSVTVRR</sequence>
<protein>
    <submittedName>
        <fullName evidence="4">ATP/GTP-binding protein</fullName>
    </submittedName>
</protein>
<dbReference type="Gene3D" id="2.60.40.2700">
    <property type="match status" value="2"/>
</dbReference>
<dbReference type="RefSeq" id="WP_119579957.1">
    <property type="nucleotide sequence ID" value="NZ_QXEC01000052.1"/>
</dbReference>
<organism evidence="4 5">
    <name type="scientific">Micromonospora radicis</name>
    <dbReference type="NCBI Taxonomy" id="1894971"/>
    <lineage>
        <taxon>Bacteria</taxon>
        <taxon>Bacillati</taxon>
        <taxon>Actinomycetota</taxon>
        <taxon>Actinomycetes</taxon>
        <taxon>Micromonosporales</taxon>
        <taxon>Micromonosporaceae</taxon>
        <taxon>Micromonospora</taxon>
    </lineage>
</organism>
<dbReference type="OrthoDB" id="3275941at2"/>
<feature type="region of interest" description="Disordered" evidence="1">
    <location>
        <begin position="875"/>
        <end position="907"/>
    </location>
</feature>
<feature type="signal peptide" evidence="2">
    <location>
        <begin position="1"/>
        <end position="20"/>
    </location>
</feature>
<gene>
    <name evidence="4" type="ORF">D2L64_26655</name>
</gene>
<dbReference type="EMBL" id="QXEC01000052">
    <property type="protein sequence ID" value="RIV29815.1"/>
    <property type="molecule type" value="Genomic_DNA"/>
</dbReference>
<feature type="compositionally biased region" description="Low complexity" evidence="1">
    <location>
        <begin position="879"/>
        <end position="890"/>
    </location>
</feature>
<feature type="chain" id="PRO_5019531365" evidence="2">
    <location>
        <begin position="21"/>
        <end position="983"/>
    </location>
</feature>
<evidence type="ECO:0000259" key="3">
    <source>
        <dbReference type="Pfam" id="PF13860"/>
    </source>
</evidence>
<evidence type="ECO:0000256" key="1">
    <source>
        <dbReference type="SAM" id="MobiDB-lite"/>
    </source>
</evidence>
<proteinExistence type="predicted"/>
<evidence type="ECO:0000313" key="5">
    <source>
        <dbReference type="Proteomes" id="UP000283832"/>
    </source>
</evidence>
<dbReference type="InterPro" id="IPR025965">
    <property type="entry name" value="FlgD/Vpr_Ig-like"/>
</dbReference>
<keyword evidence="2" id="KW-0732">Signal</keyword>
<comment type="caution">
    <text evidence="4">The sequence shown here is derived from an EMBL/GenBank/DDBJ whole genome shotgun (WGS) entry which is preliminary data.</text>
</comment>
<feature type="domain" description="FlgD/Vpr Ig-like" evidence="3">
    <location>
        <begin position="712"/>
        <end position="777"/>
    </location>
</feature>
<reference evidence="4 5" key="1">
    <citation type="submission" date="2018-08" db="EMBL/GenBank/DDBJ databases">
        <title>Jishengella sp. nov., isolated from a root of Azadirachta indica A. Juss. var. siamensis Valenton.</title>
        <authorList>
            <person name="Kuncharoen N."/>
            <person name="Tanasupawat S."/>
            <person name="Kudo T."/>
            <person name="Ohkuma M."/>
        </authorList>
    </citation>
    <scope>NUCLEOTIDE SEQUENCE [LARGE SCALE GENOMIC DNA]</scope>
    <source>
        <strain evidence="4 5">AZ1-13</strain>
    </source>
</reference>
<dbReference type="Pfam" id="PF13860">
    <property type="entry name" value="FlgD_ig"/>
    <property type="match status" value="1"/>
</dbReference>
<accession>A0A418MML3</accession>
<dbReference type="Gene3D" id="2.60.40.4070">
    <property type="match status" value="1"/>
</dbReference>
<dbReference type="AlphaFoldDB" id="A0A418MML3"/>
<keyword evidence="5" id="KW-1185">Reference proteome</keyword>
<dbReference type="Proteomes" id="UP000283832">
    <property type="component" value="Unassembled WGS sequence"/>
</dbReference>
<evidence type="ECO:0000256" key="2">
    <source>
        <dbReference type="SAM" id="SignalP"/>
    </source>
</evidence>